<dbReference type="PANTHER" id="PTHR48207">
    <property type="entry name" value="SUCCINATE--HYDROXYMETHYLGLUTARATE COA-TRANSFERASE"/>
    <property type="match status" value="1"/>
</dbReference>
<dbReference type="InterPro" id="IPR044855">
    <property type="entry name" value="CoA-Trfase_III_dom3_sf"/>
</dbReference>
<dbReference type="Gene3D" id="3.40.50.10540">
    <property type="entry name" value="Crotonobetainyl-coa:carnitine coa-transferase, domain 1"/>
    <property type="match status" value="2"/>
</dbReference>
<evidence type="ECO:0000313" key="4">
    <source>
        <dbReference type="Proteomes" id="UP000197097"/>
    </source>
</evidence>
<keyword evidence="1" id="KW-0808">Transferase</keyword>
<evidence type="ECO:0008006" key="5">
    <source>
        <dbReference type="Google" id="ProtNLM"/>
    </source>
</evidence>
<dbReference type="InterPro" id="IPR003673">
    <property type="entry name" value="CoA-Trfase_fam_III"/>
</dbReference>
<evidence type="ECO:0000256" key="1">
    <source>
        <dbReference type="ARBA" id="ARBA00022679"/>
    </source>
</evidence>
<proteinExistence type="predicted"/>
<dbReference type="Pfam" id="PF02515">
    <property type="entry name" value="CoA_transf_3"/>
    <property type="match status" value="2"/>
</dbReference>
<dbReference type="AlphaFoldDB" id="A0A246K449"/>
<keyword evidence="4" id="KW-1185">Reference proteome</keyword>
<evidence type="ECO:0000313" key="3">
    <source>
        <dbReference type="EMBL" id="OWR00374.1"/>
    </source>
</evidence>
<dbReference type="GO" id="GO:0008410">
    <property type="term" value="F:CoA-transferase activity"/>
    <property type="evidence" value="ECO:0007669"/>
    <property type="project" value="TreeGrafter"/>
</dbReference>
<dbReference type="SUPFAM" id="SSF89796">
    <property type="entry name" value="CoA-transferase family III (CaiB/BaiF)"/>
    <property type="match status" value="2"/>
</dbReference>
<dbReference type="EMBL" id="NISJ01000002">
    <property type="protein sequence ID" value="OWR00374.1"/>
    <property type="molecule type" value="Genomic_DNA"/>
</dbReference>
<feature type="region of interest" description="Disordered" evidence="2">
    <location>
        <begin position="230"/>
        <end position="250"/>
    </location>
</feature>
<reference evidence="3 4" key="1">
    <citation type="journal article" date="2002" name="Int. J. Syst. Evol. Microbiol.">
        <title>Sphingopyxis witflariensis sp. nov., isolated from activated sludge.</title>
        <authorList>
            <person name="Kampfer P."/>
            <person name="Witzenberger R."/>
            <person name="Denner E.B."/>
            <person name="Busse H.J."/>
            <person name="Neef A."/>
        </authorList>
    </citation>
    <scope>NUCLEOTIDE SEQUENCE [LARGE SCALE GENOMIC DNA]</scope>
    <source>
        <strain evidence="3 4">DSM 14551</strain>
    </source>
</reference>
<dbReference type="InterPro" id="IPR050483">
    <property type="entry name" value="CoA-transferase_III_domain"/>
</dbReference>
<gene>
    <name evidence="3" type="ORF">CDQ91_06405</name>
</gene>
<name>A0A246K449_9SPHN</name>
<organism evidence="3 4">
    <name type="scientific">Sphingopyxis witflariensis</name>
    <dbReference type="NCBI Taxonomy" id="173675"/>
    <lineage>
        <taxon>Bacteria</taxon>
        <taxon>Pseudomonadati</taxon>
        <taxon>Pseudomonadota</taxon>
        <taxon>Alphaproteobacteria</taxon>
        <taxon>Sphingomonadales</taxon>
        <taxon>Sphingomonadaceae</taxon>
        <taxon>Sphingopyxis</taxon>
    </lineage>
</organism>
<dbReference type="Proteomes" id="UP000197097">
    <property type="component" value="Unassembled WGS sequence"/>
</dbReference>
<sequence length="822" mass="88497">MSDRHSGFLAPYRVLDVTNYRGVLAGHILAQLGADVVHMEPPGGSDARLQPPFSPDWSERENSFYWAAYASGKRSIVCDPATDPDTWAQLLGSADILFDSAAPSEGRPDWLDPAAIAALNPKLVHVSITPYGLTGPKKDWLDSELTLWAAGGPLLLTRDNEGRPLRISVPQAYLHGAATAAGAALIGQAERLRSGAGQHIDLAILQTLPQCTLGAVLAESIGHENFVPRPGATLSGGKGGPMDLSGSGSLTRRSKWPIADGLAEMHLAMGPATGPSTNKLFAWMIEESALPETFHDWDWTTLHGRLESDISWEMLEEARRHVSAFLARFRKADLMQIALDRGIRIAPIETIGDLLKSDQFAARGYIATVAGPNGDYSLPWGFGGECSEGFAPPAAAPRLDADREQILEDWSATSQPVENATEPSLQPLAGLKVLDLAWVVAGPLIGRNLADYGATVIRIESAKRVETARLMGPFPAGEYDVQRSALYETCNAGKLGLSLDLSKPEARDIVRSLARWADVLVESFTPGQMARWGLSYDELAKDNPGLVMVSTSLTGQSGPFASYSGYGNHGAAIAGFQNLVGMAGATPVGPYGPYTDFVAPRFGIPATLAALDHRRRTGRGCWLDVSQTEAGVQFLAAQIAETSVTGRIQGPMGNRDLAMAPHGVFRTNAEDSWIAIAVQSDEQWERLAEIAQIDEPAWKTFQGRKSDEDALESRLEQWAARQEVTVIEQLLQENGIPAHRLVSIEEFGNDPQIVARKHLVQLPHSLSGTAVVEASPFHLARTPAEYARSAPCYGRDNEDVLRDIVGLDAATIEALEAAGILT</sequence>
<protein>
    <recommendedName>
        <fullName evidence="5">CoA transferase</fullName>
    </recommendedName>
</protein>
<comment type="caution">
    <text evidence="3">The sequence shown here is derived from an EMBL/GenBank/DDBJ whole genome shotgun (WGS) entry which is preliminary data.</text>
</comment>
<accession>A0A246K449</accession>
<dbReference type="RefSeq" id="WP_088471867.1">
    <property type="nucleotide sequence ID" value="NZ_NISJ01000002.1"/>
</dbReference>
<dbReference type="InterPro" id="IPR023606">
    <property type="entry name" value="CoA-Trfase_III_dom_1_sf"/>
</dbReference>
<dbReference type="PANTHER" id="PTHR48207:SF3">
    <property type="entry name" value="SUCCINATE--HYDROXYMETHYLGLUTARATE COA-TRANSFERASE"/>
    <property type="match status" value="1"/>
</dbReference>
<dbReference type="OrthoDB" id="5720311at2"/>
<evidence type="ECO:0000256" key="2">
    <source>
        <dbReference type="SAM" id="MobiDB-lite"/>
    </source>
</evidence>
<dbReference type="Gene3D" id="3.30.1540.10">
    <property type="entry name" value="formyl-coa transferase, domain 3"/>
    <property type="match status" value="2"/>
</dbReference>